<evidence type="ECO:0008006" key="4">
    <source>
        <dbReference type="Google" id="ProtNLM"/>
    </source>
</evidence>
<keyword evidence="1" id="KW-0472">Membrane</keyword>
<organism evidence="2 3">
    <name type="scientific">Zhihengliuella halotolerans</name>
    <dbReference type="NCBI Taxonomy" id="370736"/>
    <lineage>
        <taxon>Bacteria</taxon>
        <taxon>Bacillati</taxon>
        <taxon>Actinomycetota</taxon>
        <taxon>Actinomycetes</taxon>
        <taxon>Micrococcales</taxon>
        <taxon>Micrococcaceae</taxon>
        <taxon>Zhihengliuella</taxon>
    </lineage>
</organism>
<name>A0A4V6MGH0_9MICC</name>
<gene>
    <name evidence="2" type="ORF">EV380_3067</name>
</gene>
<dbReference type="OrthoDB" id="4951169at2"/>
<comment type="caution">
    <text evidence="2">The sequence shown here is derived from an EMBL/GenBank/DDBJ whole genome shotgun (WGS) entry which is preliminary data.</text>
</comment>
<feature type="transmembrane region" description="Helical" evidence="1">
    <location>
        <begin position="78"/>
        <end position="96"/>
    </location>
</feature>
<feature type="transmembrane region" description="Helical" evidence="1">
    <location>
        <begin position="27"/>
        <end position="45"/>
    </location>
</feature>
<keyword evidence="1" id="KW-0812">Transmembrane</keyword>
<keyword evidence="1" id="KW-1133">Transmembrane helix</keyword>
<dbReference type="Proteomes" id="UP000292685">
    <property type="component" value="Unassembled WGS sequence"/>
</dbReference>
<protein>
    <recommendedName>
        <fullName evidence="4">Alkaline shock response membrane anchor protein AmaP</fullName>
    </recommendedName>
</protein>
<evidence type="ECO:0000313" key="2">
    <source>
        <dbReference type="EMBL" id="RZU63446.1"/>
    </source>
</evidence>
<dbReference type="AlphaFoldDB" id="A0A4V6MGH0"/>
<reference evidence="2 3" key="1">
    <citation type="submission" date="2019-02" db="EMBL/GenBank/DDBJ databases">
        <title>Sequencing the genomes of 1000 actinobacteria strains.</title>
        <authorList>
            <person name="Klenk H.-P."/>
        </authorList>
    </citation>
    <scope>NUCLEOTIDE SEQUENCE [LARGE SCALE GENOMIC DNA]</scope>
    <source>
        <strain evidence="2 3">DSM 17364</strain>
    </source>
</reference>
<dbReference type="EMBL" id="SHLA01000001">
    <property type="protein sequence ID" value="RZU63446.1"/>
    <property type="molecule type" value="Genomic_DNA"/>
</dbReference>
<sequence>MSRLRTRDGDRERYFIQRRQTHSARSFASILAAVLVALICLYLMFEAAVKSIGQDVWIKSPEQWWAWLAALPHEASRGLVGAGSLVVLLLGLYFLFQGLLPGRKARRAIEIDRAIVIVDHEVLAATLARRARTEANVSPEQVVVAVAHGHVDVQVRPTSGIPVDAEAISAAVADELAENLIDPVPPVTVRVADTGVVGQ</sequence>
<evidence type="ECO:0000313" key="3">
    <source>
        <dbReference type="Proteomes" id="UP000292685"/>
    </source>
</evidence>
<keyword evidence="3" id="KW-1185">Reference proteome</keyword>
<evidence type="ECO:0000256" key="1">
    <source>
        <dbReference type="SAM" id="Phobius"/>
    </source>
</evidence>
<dbReference type="RefSeq" id="WP_102157873.1">
    <property type="nucleotide sequence ID" value="NZ_PGGT01000012.1"/>
</dbReference>
<accession>A0A4V6MGH0</accession>
<proteinExistence type="predicted"/>